<name>A0ACC2XA20_9TREE</name>
<accession>A0ACC2XA20</accession>
<dbReference type="Proteomes" id="UP001243375">
    <property type="component" value="Unassembled WGS sequence"/>
</dbReference>
<protein>
    <submittedName>
        <fullName evidence="1">Uncharacterized protein</fullName>
    </submittedName>
</protein>
<keyword evidence="2" id="KW-1185">Reference proteome</keyword>
<dbReference type="EMBL" id="JASBWU010000006">
    <property type="protein sequence ID" value="KAJ9120643.1"/>
    <property type="molecule type" value="Genomic_DNA"/>
</dbReference>
<organism evidence="1 2">
    <name type="scientific">Naganishia vaughanmartiniae</name>
    <dbReference type="NCBI Taxonomy" id="1424756"/>
    <lineage>
        <taxon>Eukaryota</taxon>
        <taxon>Fungi</taxon>
        <taxon>Dikarya</taxon>
        <taxon>Basidiomycota</taxon>
        <taxon>Agaricomycotina</taxon>
        <taxon>Tremellomycetes</taxon>
        <taxon>Filobasidiales</taxon>
        <taxon>Filobasidiaceae</taxon>
        <taxon>Naganishia</taxon>
    </lineage>
</organism>
<proteinExistence type="predicted"/>
<gene>
    <name evidence="1" type="ORF">QFC22_002572</name>
</gene>
<reference evidence="1" key="1">
    <citation type="submission" date="2023-04" db="EMBL/GenBank/DDBJ databases">
        <title>Draft Genome sequencing of Naganishia species isolated from polar environments using Oxford Nanopore Technology.</title>
        <authorList>
            <person name="Leo P."/>
            <person name="Venkateswaran K."/>
        </authorList>
    </citation>
    <scope>NUCLEOTIDE SEQUENCE</scope>
    <source>
        <strain evidence="1">MNA-CCFEE 5425</strain>
    </source>
</reference>
<sequence>MNHPDRIAAWLVDEENGQKAMDVQDDIKLEGSIRVLLNAQDHTLGNMLRSQLLLDKNVLFAGYRIPHPLTNQVELRIQTDKNMEPYVSPRKALLNACAALMNQTRDLKASFIEQVRVAEMGLGPAVAAGSGPALTSGGGAVGAGIGAPYDEVHTWGGGMSGVNAAGGTIGAGGSGAPGVRGSVSGTGNHASMDEAYEY</sequence>
<comment type="caution">
    <text evidence="1">The sequence shown here is derived from an EMBL/GenBank/DDBJ whole genome shotgun (WGS) entry which is preliminary data.</text>
</comment>
<evidence type="ECO:0000313" key="1">
    <source>
        <dbReference type="EMBL" id="KAJ9120643.1"/>
    </source>
</evidence>
<evidence type="ECO:0000313" key="2">
    <source>
        <dbReference type="Proteomes" id="UP001243375"/>
    </source>
</evidence>